<feature type="compositionally biased region" description="Basic and acidic residues" evidence="1">
    <location>
        <begin position="1"/>
        <end position="10"/>
    </location>
</feature>
<organism evidence="3 4">
    <name type="scientific">Lagenidium giganteum</name>
    <dbReference type="NCBI Taxonomy" id="4803"/>
    <lineage>
        <taxon>Eukaryota</taxon>
        <taxon>Sar</taxon>
        <taxon>Stramenopiles</taxon>
        <taxon>Oomycota</taxon>
        <taxon>Peronosporomycetes</taxon>
        <taxon>Pythiales</taxon>
        <taxon>Pythiaceae</taxon>
    </lineage>
</organism>
<feature type="compositionally biased region" description="Polar residues" evidence="1">
    <location>
        <begin position="63"/>
        <end position="73"/>
    </location>
</feature>
<reference evidence="3" key="2">
    <citation type="journal article" date="2023" name="Microbiol Resour">
        <title>Decontamination and Annotation of the Draft Genome Sequence of the Oomycete Lagenidium giganteum ARSEF 373.</title>
        <authorList>
            <person name="Morgan W.R."/>
            <person name="Tartar A."/>
        </authorList>
    </citation>
    <scope>NUCLEOTIDE SEQUENCE</scope>
    <source>
        <strain evidence="3">ARSEF 373</strain>
    </source>
</reference>
<dbReference type="PANTHER" id="PTHR31569:SF4">
    <property type="entry name" value="SWIM-TYPE DOMAIN-CONTAINING PROTEIN"/>
    <property type="match status" value="1"/>
</dbReference>
<dbReference type="EMBL" id="DAKRPA010000124">
    <property type="protein sequence ID" value="DAZ97833.1"/>
    <property type="molecule type" value="Genomic_DNA"/>
</dbReference>
<evidence type="ECO:0000256" key="1">
    <source>
        <dbReference type="SAM" id="MobiDB-lite"/>
    </source>
</evidence>
<protein>
    <recommendedName>
        <fullName evidence="2">ZSWIM1/3 RNaseH-like domain-containing protein</fullName>
    </recommendedName>
</protein>
<comment type="caution">
    <text evidence="3">The sequence shown here is derived from an EMBL/GenBank/DDBJ whole genome shotgun (WGS) entry which is preliminary data.</text>
</comment>
<name>A0AAV2YVF9_9STRA</name>
<evidence type="ECO:0000259" key="2">
    <source>
        <dbReference type="Pfam" id="PF21056"/>
    </source>
</evidence>
<feature type="region of interest" description="Disordered" evidence="1">
    <location>
        <begin position="1"/>
        <end position="73"/>
    </location>
</feature>
<feature type="domain" description="ZSWIM1/3 RNaseH-like" evidence="2">
    <location>
        <begin position="288"/>
        <end position="407"/>
    </location>
</feature>
<dbReference type="InterPro" id="IPR052579">
    <property type="entry name" value="Zinc_finger_SWIM"/>
</dbReference>
<evidence type="ECO:0000313" key="3">
    <source>
        <dbReference type="EMBL" id="DAZ97833.1"/>
    </source>
</evidence>
<proteinExistence type="predicted"/>
<gene>
    <name evidence="3" type="ORF">N0F65_002503</name>
</gene>
<dbReference type="InterPro" id="IPR048324">
    <property type="entry name" value="ZSWIM1-3_RNaseH-like"/>
</dbReference>
<accession>A0AAV2YVF9</accession>
<reference evidence="3" key="1">
    <citation type="submission" date="2022-11" db="EMBL/GenBank/DDBJ databases">
        <authorList>
            <person name="Morgan W.R."/>
            <person name="Tartar A."/>
        </authorList>
    </citation>
    <scope>NUCLEOTIDE SEQUENCE</scope>
    <source>
        <strain evidence="3">ARSEF 373</strain>
    </source>
</reference>
<dbReference type="AlphaFoldDB" id="A0AAV2YVF9"/>
<dbReference type="PANTHER" id="PTHR31569">
    <property type="entry name" value="SWIM-TYPE DOMAIN-CONTAINING PROTEIN"/>
    <property type="match status" value="1"/>
</dbReference>
<keyword evidence="4" id="KW-1185">Reference proteome</keyword>
<sequence>MARTRQETRRQRASVAQVLRERQRGCNDNDIGEESCNQSASARDGDNESPSESEASDRDANDSACSDQSSLHAPSTTHVLVTAMPRDTFTSWPQFEEHLRAYCDATHLRMTVYNNTPISYRNRRMLEANPRRSELLFPEHLGSYIRTYKCTHAGKPRKRSTGARPRQKVRKIECMAKTNVGVKSIGRGQYMVVVTDHNRVHNHVVTPDVYARYSQVRQRLTPRAQAQLKMLADAKTPTQCILKVLQKGGNMHIRMKDLHNLLARMRKTTEGDTTVEGRLKDHLQMFAHVKGNSVSVSTDNMNVATCISFQTSHMRRMFARFPEVVLIDATQNTNNLNYKLFSLMVHDSRGNGQHVHHSLIENERYETLLTCLEDFKRHNPAWSSIQAVIIDKDFTEMAAIESAFEGIPVLLCHWHVRKYWQKELNNARKYKFNAWMRSQISHICKSMMRAPTEDVLEATRKCMAPLVGSNESSTRWLEYFEVNWIACKEKWAAHVRDHIPILGNNTNNRLESSWPKLKKHVTRQMDLSECFISIHYWQRYVERKWFDSIHEITQMLDYDCPDDLNDVVEKVSEECLRFLKKQLELSKSNRYTIHRLHDQR</sequence>
<dbReference type="Proteomes" id="UP001146120">
    <property type="component" value="Unassembled WGS sequence"/>
</dbReference>
<evidence type="ECO:0000313" key="4">
    <source>
        <dbReference type="Proteomes" id="UP001146120"/>
    </source>
</evidence>
<dbReference type="Pfam" id="PF21056">
    <property type="entry name" value="ZSWIM1-3_RNaseH-like"/>
    <property type="match status" value="1"/>
</dbReference>